<dbReference type="PANTHER" id="PTHR11803:SF58">
    <property type="entry name" value="PROTEIN HMF1-RELATED"/>
    <property type="match status" value="1"/>
</dbReference>
<reference evidence="2" key="1">
    <citation type="submission" date="2020-07" db="EMBL/GenBank/DDBJ databases">
        <authorList>
            <person name="Tarantini F.S."/>
            <person name="Hong K.W."/>
            <person name="Chan K.G."/>
        </authorList>
    </citation>
    <scope>NUCLEOTIDE SEQUENCE</scope>
    <source>
        <strain evidence="2">32-07</strain>
    </source>
</reference>
<dbReference type="PANTHER" id="PTHR11803">
    <property type="entry name" value="2-IMINOBUTANOATE/2-IMINOPROPANOATE DEAMINASE RIDA"/>
    <property type="match status" value="1"/>
</dbReference>
<dbReference type="CDD" id="cd00448">
    <property type="entry name" value="YjgF_YER057c_UK114_family"/>
    <property type="match status" value="1"/>
</dbReference>
<dbReference type="Gene3D" id="3.30.1330.40">
    <property type="entry name" value="RutC-like"/>
    <property type="match status" value="3"/>
</dbReference>
<dbReference type="RefSeq" id="WP_231334224.1">
    <property type="nucleotide sequence ID" value="NZ_CP059572.1"/>
</dbReference>
<name>A0ABX8QSA9_9ACTN</name>
<proteinExistence type="inferred from homology"/>
<protein>
    <submittedName>
        <fullName evidence="2">Uncharacterized protein</fullName>
    </submittedName>
</protein>
<evidence type="ECO:0000313" key="2">
    <source>
        <dbReference type="EMBL" id="QXJ21094.1"/>
    </source>
</evidence>
<dbReference type="Pfam" id="PF01042">
    <property type="entry name" value="Ribonuc_L-PSP"/>
    <property type="match status" value="2"/>
</dbReference>
<dbReference type="Proteomes" id="UP001049518">
    <property type="component" value="Chromosome"/>
</dbReference>
<dbReference type="InterPro" id="IPR035959">
    <property type="entry name" value="RutC-like_sf"/>
</dbReference>
<dbReference type="SUPFAM" id="SSF55298">
    <property type="entry name" value="YjgF-like"/>
    <property type="match status" value="3"/>
</dbReference>
<dbReference type="EMBL" id="CP059572">
    <property type="protein sequence ID" value="QXJ21094.1"/>
    <property type="molecule type" value="Genomic_DNA"/>
</dbReference>
<gene>
    <name evidence="2" type="ORF">AGRA3207_001915</name>
</gene>
<keyword evidence="3" id="KW-1185">Reference proteome</keyword>
<organism evidence="2 3">
    <name type="scientific">Actinomadura graeca</name>
    <dbReference type="NCBI Taxonomy" id="2750812"/>
    <lineage>
        <taxon>Bacteria</taxon>
        <taxon>Bacillati</taxon>
        <taxon>Actinomycetota</taxon>
        <taxon>Actinomycetes</taxon>
        <taxon>Streptosporangiales</taxon>
        <taxon>Thermomonosporaceae</taxon>
        <taxon>Actinomadura</taxon>
    </lineage>
</organism>
<accession>A0ABX8QSA9</accession>
<comment type="similarity">
    <text evidence="1">Belongs to the RutC family.</text>
</comment>
<sequence length="434" mass="45526">MNRKDLTGGHLSDVAAGMVFSGTVTPHDLDTGRLVTGTAGLATAAPGPDVGLMFFDVPEDAARAQAFQLYENLTALLGTRGLALGNIVRQRLFLTDVRDLAAIERVMDEALAGPLPATSVIVVPDHLMDPEIKVYLDVVAAADPEWARGGSVVGSGDRRYPDAIRCGDLLFVSAIDGLPAAGDPADVMPPSLLRTDRERQAFGETIRTFERLAEILKNAGGDIAGVLKVNGWVRLPMREYGSVVLARNEYFDSSERTMMASTGLQVAGVGSAQALLAFDAIALAGRAAGKKVTGAASAISSPYVAGAAAGGGLVITSGEIPVDIGDRRVLAAVTDLGPAGRLLRFGRLDAESGFEARAFKVYEVLEGHLAAAGRTFHDVVHQSVFTTDPRLVLELETVARRFFGGGQPPTTVIPIVSTTPFPAARLEIELIASG</sequence>
<evidence type="ECO:0000256" key="1">
    <source>
        <dbReference type="ARBA" id="ARBA00010552"/>
    </source>
</evidence>
<dbReference type="InterPro" id="IPR006175">
    <property type="entry name" value="YjgF/YER057c/UK114"/>
</dbReference>
<evidence type="ECO:0000313" key="3">
    <source>
        <dbReference type="Proteomes" id="UP001049518"/>
    </source>
</evidence>